<organism evidence="1 2">
    <name type="scientific">Giardia duodenalis assemblage B</name>
    <dbReference type="NCBI Taxonomy" id="1394984"/>
    <lineage>
        <taxon>Eukaryota</taxon>
        <taxon>Metamonada</taxon>
        <taxon>Diplomonadida</taxon>
        <taxon>Hexamitidae</taxon>
        <taxon>Giardiinae</taxon>
        <taxon>Giardia</taxon>
    </lineage>
</organism>
<dbReference type="Gene3D" id="2.20.28.30">
    <property type="entry name" value="RNA polymerase ii, chain L"/>
    <property type="match status" value="1"/>
</dbReference>
<sequence length="54" mass="6168">MEPVSEIQPVVYICATCGCETNPRMDGTMYCSTNPNHKVLYKKRMSRPLVYKAI</sequence>
<dbReference type="OrthoDB" id="5585087at2759"/>
<gene>
    <name evidence="1" type="ORF">QR46_1839</name>
</gene>
<dbReference type="AlphaFoldDB" id="A0A132NWS0"/>
<dbReference type="Proteomes" id="UP000070089">
    <property type="component" value="Unassembled WGS sequence"/>
</dbReference>
<proteinExistence type="predicted"/>
<name>A0A132NWS0_GIAIN</name>
<protein>
    <submittedName>
        <fullName evidence="1">RNA polymerase II subunit Rpb12</fullName>
    </submittedName>
</protein>
<reference evidence="1 2" key="1">
    <citation type="journal article" date="2015" name="Mol. Biochem. Parasitol.">
        <title>Identification of polymorphic genes for use in assemblage B genotyping assays through comparative genomics of multiple assemblage B Giardia duodenalis isolates.</title>
        <authorList>
            <person name="Wielinga C."/>
            <person name="Thompson R.C."/>
            <person name="Monis P."/>
            <person name="Ryan U."/>
        </authorList>
    </citation>
    <scope>NUCLEOTIDE SEQUENCE [LARGE SCALE GENOMIC DNA]</scope>
    <source>
        <strain evidence="1 2">BAH15c1</strain>
    </source>
</reference>
<dbReference type="EMBL" id="JXTI01000042">
    <property type="protein sequence ID" value="KWX14142.1"/>
    <property type="molecule type" value="Genomic_DNA"/>
</dbReference>
<accession>A0A132NWS0</accession>
<evidence type="ECO:0000313" key="1">
    <source>
        <dbReference type="EMBL" id="KWX14142.1"/>
    </source>
</evidence>
<comment type="caution">
    <text evidence="1">The sequence shown here is derived from an EMBL/GenBank/DDBJ whole genome shotgun (WGS) entry which is preliminary data.</text>
</comment>
<evidence type="ECO:0000313" key="2">
    <source>
        <dbReference type="Proteomes" id="UP000070089"/>
    </source>
</evidence>
<dbReference type="SUPFAM" id="SSF63393">
    <property type="entry name" value="RNA polymerase subunits"/>
    <property type="match status" value="1"/>
</dbReference>
<dbReference type="InterPro" id="IPR029040">
    <property type="entry name" value="RPABC4/Spt4"/>
</dbReference>
<dbReference type="VEuPathDB" id="GiardiaDB:QR46_1839"/>